<reference evidence="1" key="1">
    <citation type="submission" date="2022-08" db="EMBL/GenBank/DDBJ databases">
        <authorList>
            <person name="Gutierrez-Valencia J."/>
        </authorList>
    </citation>
    <scope>NUCLEOTIDE SEQUENCE</scope>
</reference>
<name>A0AAV0PPP4_9ROSI</name>
<feature type="non-terminal residue" evidence="1">
    <location>
        <position position="70"/>
    </location>
</feature>
<dbReference type="Proteomes" id="UP001154282">
    <property type="component" value="Unassembled WGS sequence"/>
</dbReference>
<proteinExistence type="predicted"/>
<comment type="caution">
    <text evidence="1">The sequence shown here is derived from an EMBL/GenBank/DDBJ whole genome shotgun (WGS) entry which is preliminary data.</text>
</comment>
<dbReference type="AlphaFoldDB" id="A0AAV0PPP4"/>
<evidence type="ECO:0000313" key="1">
    <source>
        <dbReference type="EMBL" id="CAI0472994.1"/>
    </source>
</evidence>
<organism evidence="1 2">
    <name type="scientific">Linum tenue</name>
    <dbReference type="NCBI Taxonomy" id="586396"/>
    <lineage>
        <taxon>Eukaryota</taxon>
        <taxon>Viridiplantae</taxon>
        <taxon>Streptophyta</taxon>
        <taxon>Embryophyta</taxon>
        <taxon>Tracheophyta</taxon>
        <taxon>Spermatophyta</taxon>
        <taxon>Magnoliopsida</taxon>
        <taxon>eudicotyledons</taxon>
        <taxon>Gunneridae</taxon>
        <taxon>Pentapetalae</taxon>
        <taxon>rosids</taxon>
        <taxon>fabids</taxon>
        <taxon>Malpighiales</taxon>
        <taxon>Linaceae</taxon>
        <taxon>Linum</taxon>
    </lineage>
</organism>
<gene>
    <name evidence="1" type="ORF">LITE_LOCUS39472</name>
</gene>
<dbReference type="EMBL" id="CAMGYJ010000009">
    <property type="protein sequence ID" value="CAI0472994.1"/>
    <property type="molecule type" value="Genomic_DNA"/>
</dbReference>
<sequence>MKMNGSLMMTGTGLRQGTPTIATLRQSRQLHDDSATMTGAGSSAARVIETKTGLTIILLWAPYIDRISSI</sequence>
<accession>A0AAV0PPP4</accession>
<evidence type="ECO:0000313" key="2">
    <source>
        <dbReference type="Proteomes" id="UP001154282"/>
    </source>
</evidence>
<protein>
    <submittedName>
        <fullName evidence="1">Uncharacterized protein</fullName>
    </submittedName>
</protein>
<keyword evidence="2" id="KW-1185">Reference proteome</keyword>